<evidence type="ECO:0000313" key="3">
    <source>
        <dbReference type="EMBL" id="ODV64858.1"/>
    </source>
</evidence>
<dbReference type="Gene3D" id="3.80.10.10">
    <property type="entry name" value="Ribonuclease Inhibitor"/>
    <property type="match status" value="3"/>
</dbReference>
<keyword evidence="1" id="KW-0433">Leucine-rich repeat</keyword>
<evidence type="ECO:0000313" key="4">
    <source>
        <dbReference type="Proteomes" id="UP000095085"/>
    </source>
</evidence>
<dbReference type="SMART" id="SM00365">
    <property type="entry name" value="LRR_SD22"/>
    <property type="match status" value="5"/>
</dbReference>
<dbReference type="SUPFAM" id="SSF52047">
    <property type="entry name" value="RNI-like"/>
    <property type="match status" value="1"/>
</dbReference>
<accession>A0A1E4RC58</accession>
<dbReference type="InterPro" id="IPR001611">
    <property type="entry name" value="Leu-rich_rpt"/>
</dbReference>
<evidence type="ECO:0000256" key="2">
    <source>
        <dbReference type="ARBA" id="ARBA00022737"/>
    </source>
</evidence>
<dbReference type="SUPFAM" id="SSF52058">
    <property type="entry name" value="L domain-like"/>
    <property type="match status" value="1"/>
</dbReference>
<organism evidence="3 4">
    <name type="scientific">Hyphopichia burtonii NRRL Y-1933</name>
    <dbReference type="NCBI Taxonomy" id="984485"/>
    <lineage>
        <taxon>Eukaryota</taxon>
        <taxon>Fungi</taxon>
        <taxon>Dikarya</taxon>
        <taxon>Ascomycota</taxon>
        <taxon>Saccharomycotina</taxon>
        <taxon>Pichiomycetes</taxon>
        <taxon>Debaryomycetaceae</taxon>
        <taxon>Hyphopichia</taxon>
    </lineage>
</organism>
<keyword evidence="2" id="KW-0677">Repeat</keyword>
<name>A0A1E4RC58_9ASCO</name>
<dbReference type="EMBL" id="KV454546">
    <property type="protein sequence ID" value="ODV64858.1"/>
    <property type="molecule type" value="Genomic_DNA"/>
</dbReference>
<gene>
    <name evidence="3" type="ORF">HYPBUDRAFT_13563</name>
</gene>
<proteinExistence type="predicted"/>
<dbReference type="AlphaFoldDB" id="A0A1E4RC58"/>
<dbReference type="PANTHER" id="PTHR15454:SF56">
    <property type="entry name" value="PROTEIN PHOSPHATASE 1 REGULATORY SUBUNIT 7-RELATED"/>
    <property type="match status" value="1"/>
</dbReference>
<protein>
    <submittedName>
        <fullName evidence="3">L domain-like protein</fullName>
    </submittedName>
</protein>
<evidence type="ECO:0000256" key="1">
    <source>
        <dbReference type="ARBA" id="ARBA00022614"/>
    </source>
</evidence>
<reference evidence="4" key="1">
    <citation type="submission" date="2016-05" db="EMBL/GenBank/DDBJ databases">
        <title>Comparative genomics of biotechnologically important yeasts.</title>
        <authorList>
            <consortium name="DOE Joint Genome Institute"/>
            <person name="Riley R."/>
            <person name="Haridas S."/>
            <person name="Wolfe K.H."/>
            <person name="Lopes M.R."/>
            <person name="Hittinger C.T."/>
            <person name="Goker M."/>
            <person name="Salamov A."/>
            <person name="Wisecaver J."/>
            <person name="Long T.M."/>
            <person name="Aerts A.L."/>
            <person name="Barry K."/>
            <person name="Choi C."/>
            <person name="Clum A."/>
            <person name="Coughlan A.Y."/>
            <person name="Deshpande S."/>
            <person name="Douglass A.P."/>
            <person name="Hanson S.J."/>
            <person name="Klenk H.-P."/>
            <person name="Labutti K."/>
            <person name="Lapidus A."/>
            <person name="Lindquist E."/>
            <person name="Lipzen A."/>
            <person name="Meier-Kolthoff J.P."/>
            <person name="Ohm R.A."/>
            <person name="Otillar R.P."/>
            <person name="Pangilinan J."/>
            <person name="Peng Y."/>
            <person name="Rokas A."/>
            <person name="Rosa C.A."/>
            <person name="Scheuner C."/>
            <person name="Sibirny A.A."/>
            <person name="Slot J.C."/>
            <person name="Stielow J.B."/>
            <person name="Sun H."/>
            <person name="Kurtzman C.P."/>
            <person name="Blackwell M."/>
            <person name="Grigoriev I.V."/>
            <person name="Jeffries T.W."/>
        </authorList>
    </citation>
    <scope>NUCLEOTIDE SEQUENCE [LARGE SCALE GENOMIC DNA]</scope>
    <source>
        <strain evidence="4">NRRL Y-1933</strain>
    </source>
</reference>
<dbReference type="GO" id="GO:0005737">
    <property type="term" value="C:cytoplasm"/>
    <property type="evidence" value="ECO:0007669"/>
    <property type="project" value="TreeGrafter"/>
</dbReference>
<dbReference type="InterPro" id="IPR032675">
    <property type="entry name" value="LRR_dom_sf"/>
</dbReference>
<dbReference type="Proteomes" id="UP000095085">
    <property type="component" value="Unassembled WGS sequence"/>
</dbReference>
<dbReference type="OrthoDB" id="4019115at2759"/>
<dbReference type="GeneID" id="30994129"/>
<dbReference type="STRING" id="984485.A0A1E4RC58"/>
<dbReference type="PROSITE" id="PS51450">
    <property type="entry name" value="LRR"/>
    <property type="match status" value="4"/>
</dbReference>
<dbReference type="Pfam" id="PF13855">
    <property type="entry name" value="LRR_8"/>
    <property type="match status" value="2"/>
</dbReference>
<dbReference type="SMART" id="SM00364">
    <property type="entry name" value="LRR_BAC"/>
    <property type="match status" value="6"/>
</dbReference>
<dbReference type="RefSeq" id="XP_020073925.1">
    <property type="nucleotide sequence ID" value="XM_020219579.1"/>
</dbReference>
<dbReference type="PANTHER" id="PTHR15454">
    <property type="entry name" value="NISCHARIN RELATED"/>
    <property type="match status" value="1"/>
</dbReference>
<sequence length="640" mass="73296">MQLPYEVISLILQFVEPNIVYDKFLGPYKWGRDQLDPVQYAAFKRVFSSKIVIKGLIFEDLSKSFSKIFYPQKVIKDLFVIHGLVDGYYILKNLFNYNIMHQDQVIPGEIGIVFSFDDNYTQILSLNKILEILSFDKYHKDIIPKIVIFLRYDSTPRDKMISESNKVVRQVESLGRKITKFSIQNKFTLKTTINNLHLLQPSSFENLIEVRLPNNGITDISVESHLKNLPQGLKILDLTANNITNLKRLKIPGSLEELWLGANSLHSIDGPDYASAKNLRSIDASINAISSIAGIKFPPSLKMFKITYNLLEEIEQDQIPPNIEILGLSQNNFSNLDDIELPPKLLELHLRDNKFGGFRDDFFMNCHQLTVLDLSNNRIDDLDELGQLPSSLSVLMLDNNEIDYSDLNNIFTKSLTKLSMISTGLISLSNLEFPPTIKELNLSKNEISEIFNVKFGGGELTKLDLSGNKLTKFETYLGLEMVESLNLSDNLFFTRNISLPKSLRELILNDIETDIISQVFVDNLPKSLRVLTLSNCFNRSTSLRLDLSRLNELKMLFLERNHLNLVDINYPTSLEVLSLEYNELTDIRFNEIPTNIRILKLNHNDIKELASLPYFPHIEYFGLYGDQTELMKLGSCFARA</sequence>
<keyword evidence="4" id="KW-1185">Reference proteome</keyword>